<dbReference type="AlphaFoldDB" id="A0A4T0B5Y0"/>
<name>A0A4T0B5Y0_AURPU</name>
<feature type="compositionally biased region" description="Basic and acidic residues" evidence="1">
    <location>
        <begin position="307"/>
        <end position="328"/>
    </location>
</feature>
<evidence type="ECO:0000313" key="3">
    <source>
        <dbReference type="Proteomes" id="UP000308724"/>
    </source>
</evidence>
<evidence type="ECO:0008006" key="4">
    <source>
        <dbReference type="Google" id="ProtNLM"/>
    </source>
</evidence>
<feature type="compositionally biased region" description="Polar residues" evidence="1">
    <location>
        <begin position="291"/>
        <end position="303"/>
    </location>
</feature>
<evidence type="ECO:0000313" key="2">
    <source>
        <dbReference type="EMBL" id="TIA28458.1"/>
    </source>
</evidence>
<reference evidence="2 3" key="1">
    <citation type="submission" date="2018-10" db="EMBL/GenBank/DDBJ databases">
        <title>Fifty Aureobasidium pullulans genomes reveal a recombining polyextremotolerant generalist.</title>
        <authorList>
            <person name="Gostincar C."/>
            <person name="Turk M."/>
            <person name="Zajc J."/>
            <person name="Gunde-Cimerman N."/>
        </authorList>
    </citation>
    <scope>NUCLEOTIDE SEQUENCE [LARGE SCALE GENOMIC DNA]</scope>
    <source>
        <strain evidence="2 3">EXF-1645</strain>
    </source>
</reference>
<feature type="compositionally biased region" description="Polar residues" evidence="1">
    <location>
        <begin position="339"/>
        <end position="360"/>
    </location>
</feature>
<accession>A0A4T0B5Y0</accession>
<dbReference type="Proteomes" id="UP000308724">
    <property type="component" value="Unassembled WGS sequence"/>
</dbReference>
<gene>
    <name evidence="2" type="ORF">D6C78_10734</name>
</gene>
<comment type="caution">
    <text evidence="2">The sequence shown here is derived from an EMBL/GenBank/DDBJ whole genome shotgun (WGS) entry which is preliminary data.</text>
</comment>
<evidence type="ECO:0000256" key="1">
    <source>
        <dbReference type="SAM" id="MobiDB-lite"/>
    </source>
</evidence>
<organism evidence="2 3">
    <name type="scientific">Aureobasidium pullulans</name>
    <name type="common">Black yeast</name>
    <name type="synonym">Pullularia pullulans</name>
    <dbReference type="NCBI Taxonomy" id="5580"/>
    <lineage>
        <taxon>Eukaryota</taxon>
        <taxon>Fungi</taxon>
        <taxon>Dikarya</taxon>
        <taxon>Ascomycota</taxon>
        <taxon>Pezizomycotina</taxon>
        <taxon>Dothideomycetes</taxon>
        <taxon>Dothideomycetidae</taxon>
        <taxon>Dothideales</taxon>
        <taxon>Saccotheciaceae</taxon>
        <taxon>Aureobasidium</taxon>
    </lineage>
</organism>
<dbReference type="EMBL" id="QZBZ01000582">
    <property type="protein sequence ID" value="TIA28458.1"/>
    <property type="molecule type" value="Genomic_DNA"/>
</dbReference>
<protein>
    <recommendedName>
        <fullName evidence="4">HNH nuclease domain-containing protein</fullName>
    </recommendedName>
</protein>
<proteinExistence type="predicted"/>
<feature type="region of interest" description="Disordered" evidence="1">
    <location>
        <begin position="290"/>
        <end position="360"/>
    </location>
</feature>
<sequence>MAELEGSIVLRQPSDVFPPPLPHEYNFLRCGPLPDHKLHVCHPRTHEVLISLSAWDHKDGAVHFGLVHNACAIIAGNRHDGYLSRFTGASAQRLTMKHDDLLPARPETYFYHVPSEDGYPIVPTFDLWHDPLSLPSAWTWLEQDDVSDAASCAGQVGYAPSVPSRGKTCRLSNHSTAVMLCTLLSGKSNLGCFGNDTHVSDQSLIPTVRSSSPNAVECVYLDANLRHTFTDGSWIFFPKCPGTFVAHFLKPVADQVARYHNVTTRPLECELRASYQSFARTVFALRHGHQSRSALKNGNTDETTWAGRDELGHRFDSTTSPKEGRDFTYQDAVTKRQRTLSSASDSSLEPTVPSVSLTNSDGFDDGLIHHSASIGPSPQNGETIVELKREWLATNCARNRTRL</sequence>